<evidence type="ECO:0000313" key="2">
    <source>
        <dbReference type="EMBL" id="OGN07389.1"/>
    </source>
</evidence>
<reference evidence="2 3" key="1">
    <citation type="journal article" date="2016" name="Nat. Commun.">
        <title>Thousands of microbial genomes shed light on interconnected biogeochemical processes in an aquifer system.</title>
        <authorList>
            <person name="Anantharaman K."/>
            <person name="Brown C.T."/>
            <person name="Hug L.A."/>
            <person name="Sharon I."/>
            <person name="Castelle C.J."/>
            <person name="Probst A.J."/>
            <person name="Thomas B.C."/>
            <person name="Singh A."/>
            <person name="Wilkins M.J."/>
            <person name="Karaoz U."/>
            <person name="Brodie E.L."/>
            <person name="Williams K.H."/>
            <person name="Hubbard S.S."/>
            <person name="Banfield J.F."/>
        </authorList>
    </citation>
    <scope>NUCLEOTIDE SEQUENCE [LARGE SCALE GENOMIC DNA]</scope>
</reference>
<protein>
    <submittedName>
        <fullName evidence="2">Uncharacterized protein</fullName>
    </submittedName>
</protein>
<dbReference type="EMBL" id="MGJN01000007">
    <property type="protein sequence ID" value="OGN07389.1"/>
    <property type="molecule type" value="Genomic_DNA"/>
</dbReference>
<dbReference type="Proteomes" id="UP000176834">
    <property type="component" value="Unassembled WGS sequence"/>
</dbReference>
<name>A0A1F8F558_9BACT</name>
<evidence type="ECO:0000256" key="1">
    <source>
        <dbReference type="SAM" id="MobiDB-lite"/>
    </source>
</evidence>
<accession>A0A1F8F558</accession>
<proteinExistence type="predicted"/>
<organism evidence="2 3">
    <name type="scientific">Candidatus Yanofskybacteria bacterium RIFCSPHIGHO2_02_FULL_38_22b</name>
    <dbReference type="NCBI Taxonomy" id="1802673"/>
    <lineage>
        <taxon>Bacteria</taxon>
        <taxon>Candidatus Yanofskyibacteriota</taxon>
    </lineage>
</organism>
<comment type="caution">
    <text evidence="2">The sequence shown here is derived from an EMBL/GenBank/DDBJ whole genome shotgun (WGS) entry which is preliminary data.</text>
</comment>
<feature type="compositionally biased region" description="Basic and acidic residues" evidence="1">
    <location>
        <begin position="7"/>
        <end position="21"/>
    </location>
</feature>
<dbReference type="AlphaFoldDB" id="A0A1F8F558"/>
<sequence length="226" mass="26249">MSNQEQPKTEEKESEQKPETPDIKHLSKLFFLSYKFSQGNGIDQKYIFQYIKTKHPDWKLTKDMEKVLTASLVRSVEYFTSNKQLHQQEMSGERDIHASLESEVFNFAHQLEKEPESKNLIKILVESVVGSDYKFLISKGGRPRSESDRPTSTSDSFLSHLIYYGFLGHKTGAEEYDDMFREITDHIRAGNLSGEDLNRLKEIVFVWNEKHPDQKIDLEKELGAEV</sequence>
<gene>
    <name evidence="2" type="ORF">A3B86_01410</name>
</gene>
<feature type="region of interest" description="Disordered" evidence="1">
    <location>
        <begin position="1"/>
        <end position="21"/>
    </location>
</feature>
<evidence type="ECO:0000313" key="3">
    <source>
        <dbReference type="Proteomes" id="UP000176834"/>
    </source>
</evidence>